<evidence type="ECO:0000313" key="2">
    <source>
        <dbReference type="EMBL" id="MDC8832540.1"/>
    </source>
</evidence>
<gene>
    <name evidence="2" type="ORF">OIK42_17440</name>
</gene>
<organism evidence="2 3">
    <name type="scientific">Alteromonas gilva</name>
    <dbReference type="NCBI Taxonomy" id="2987522"/>
    <lineage>
        <taxon>Bacteria</taxon>
        <taxon>Pseudomonadati</taxon>
        <taxon>Pseudomonadota</taxon>
        <taxon>Gammaproteobacteria</taxon>
        <taxon>Alteromonadales</taxon>
        <taxon>Alteromonadaceae</taxon>
        <taxon>Alteromonas/Salinimonas group</taxon>
        <taxon>Alteromonas</taxon>
    </lineage>
</organism>
<dbReference type="Proteomes" id="UP001218788">
    <property type="component" value="Unassembled WGS sequence"/>
</dbReference>
<dbReference type="PANTHER" id="PTHR43968:SF6">
    <property type="entry name" value="GLUTATHIONE S-TRANSFERASE OMEGA"/>
    <property type="match status" value="1"/>
</dbReference>
<keyword evidence="3" id="KW-1185">Reference proteome</keyword>
<dbReference type="InterPro" id="IPR036282">
    <property type="entry name" value="Glutathione-S-Trfase_C_sf"/>
</dbReference>
<dbReference type="SUPFAM" id="SSF52833">
    <property type="entry name" value="Thioredoxin-like"/>
    <property type="match status" value="1"/>
</dbReference>
<name>A0ABT5L660_9ALTE</name>
<feature type="domain" description="GST N-terminal" evidence="1">
    <location>
        <begin position="1"/>
        <end position="77"/>
    </location>
</feature>
<proteinExistence type="predicted"/>
<dbReference type="Pfam" id="PF13417">
    <property type="entry name" value="GST_N_3"/>
    <property type="match status" value="1"/>
</dbReference>
<dbReference type="CDD" id="cd00570">
    <property type="entry name" value="GST_N_family"/>
    <property type="match status" value="1"/>
</dbReference>
<comment type="caution">
    <text evidence="2">The sequence shown here is derived from an EMBL/GenBank/DDBJ whole genome shotgun (WGS) entry which is preliminary data.</text>
</comment>
<dbReference type="InterPro" id="IPR004045">
    <property type="entry name" value="Glutathione_S-Trfase_N"/>
</dbReference>
<dbReference type="Gene3D" id="3.40.30.10">
    <property type="entry name" value="Glutaredoxin"/>
    <property type="match status" value="1"/>
</dbReference>
<dbReference type="InterPro" id="IPR036249">
    <property type="entry name" value="Thioredoxin-like_sf"/>
</dbReference>
<dbReference type="PROSITE" id="PS50404">
    <property type="entry name" value="GST_NTER"/>
    <property type="match status" value="1"/>
</dbReference>
<dbReference type="SUPFAM" id="SSF47616">
    <property type="entry name" value="GST C-terminal domain-like"/>
    <property type="match status" value="1"/>
</dbReference>
<dbReference type="EMBL" id="JAQQXP010000003">
    <property type="protein sequence ID" value="MDC8832540.1"/>
    <property type="molecule type" value="Genomic_DNA"/>
</dbReference>
<sequence>MKLYGSTTSPFVRRIRLCLTGKAYEFVNMDIFSGSGRELLRAKNPALKVPMLEDDGQMIFDSRVIHRYLQDKFNQAPLSWDEENLLTLIDAANDAFVQRMMLMRSGIAHDADKLIFTLQDERFSTTLSTLENSVQHGGFEQWNYPSMCLYCLLDWVIFRELYSFEEYPNLHAFWHAHQNTTNVAETDPRQ</sequence>
<evidence type="ECO:0000313" key="3">
    <source>
        <dbReference type="Proteomes" id="UP001218788"/>
    </source>
</evidence>
<evidence type="ECO:0000259" key="1">
    <source>
        <dbReference type="PROSITE" id="PS50404"/>
    </source>
</evidence>
<dbReference type="PANTHER" id="PTHR43968">
    <property type="match status" value="1"/>
</dbReference>
<dbReference type="RefSeq" id="WP_273642367.1">
    <property type="nucleotide sequence ID" value="NZ_JAQQXP010000003.1"/>
</dbReference>
<dbReference type="Gene3D" id="1.20.1050.10">
    <property type="match status" value="1"/>
</dbReference>
<accession>A0ABT5L660</accession>
<protein>
    <submittedName>
        <fullName evidence="2">Glutathione S-transferase family protein</fullName>
    </submittedName>
</protein>
<dbReference type="InterPro" id="IPR050983">
    <property type="entry name" value="GST_Omega/HSP26"/>
</dbReference>
<reference evidence="2 3" key="1">
    <citation type="submission" date="2022-10" db="EMBL/GenBank/DDBJ databases">
        <title>Alteromonas sp. chi3 Genome sequencing.</title>
        <authorList>
            <person name="Park S."/>
        </authorList>
    </citation>
    <scope>NUCLEOTIDE SEQUENCE [LARGE SCALE GENOMIC DNA]</scope>
    <source>
        <strain evidence="3">chi3</strain>
    </source>
</reference>